<dbReference type="GO" id="GO:0004519">
    <property type="term" value="F:endonuclease activity"/>
    <property type="evidence" value="ECO:0007669"/>
    <property type="project" value="UniProtKB-KW"/>
</dbReference>
<dbReference type="Proteomes" id="UP000467305">
    <property type="component" value="Unassembled WGS sequence"/>
</dbReference>
<dbReference type="InterPro" id="IPR052021">
    <property type="entry name" value="Type-I_RS_S_subunit"/>
</dbReference>
<dbReference type="PANTHER" id="PTHR30408">
    <property type="entry name" value="TYPE-1 RESTRICTION ENZYME ECOKI SPECIFICITY PROTEIN"/>
    <property type="match status" value="1"/>
</dbReference>
<dbReference type="GO" id="GO:0009307">
    <property type="term" value="P:DNA restriction-modification system"/>
    <property type="evidence" value="ECO:0007669"/>
    <property type="project" value="UniProtKB-KW"/>
</dbReference>
<sequence length="378" mass="43487">MIVSKVQTTMVRLGDYIEPYELKNTKNIDLPFFGINKDKTFMPTVANTNGLDKSKYKIAEKDVFVFSGMQTGRDVCIRLALYDKDDSILISPAYTTFIVKDKLELLPEYLFIQFNRFQMDRYGWFLSDGSVRSNLDWDVFCNIQIPLPHIDTQQELVDTYNGLKALVEQNEALIEPLTQACQAYIVDCKKKYTEVELGEYIEQTENRNSELLYGVNDVVGMTITKQIIPTKADVRNTDLSKFLIVKPREFVYNPRTHGKKIGLGFNNEEKIVMISWNNISFKVQDAKLDVSIIPEYLYLLFCREEWDREACFRSLGSSTEVFSWTEMCGMKIPLPPPEVQQAIINLYNCAEEAKKIANEAREKMKTLCPALVQKAING</sequence>
<evidence type="ECO:0000256" key="3">
    <source>
        <dbReference type="ARBA" id="ARBA00023125"/>
    </source>
</evidence>
<comment type="similarity">
    <text evidence="1">Belongs to the type-I restriction system S methylase family.</text>
</comment>
<keyword evidence="3" id="KW-0238">DNA-binding</keyword>
<accession>A0A7J5ACQ5</accession>
<evidence type="ECO:0000259" key="4">
    <source>
        <dbReference type="Pfam" id="PF01420"/>
    </source>
</evidence>
<reference evidence="5 6" key="1">
    <citation type="submission" date="2019-09" db="EMBL/GenBank/DDBJ databases">
        <authorList>
            <person name="Cao W.R."/>
        </authorList>
    </citation>
    <scope>NUCLEOTIDE SEQUENCE [LARGE SCALE GENOMIC DNA]</scope>
    <source>
        <strain evidence="6">a4</strain>
    </source>
</reference>
<organism evidence="5 6">
    <name type="scientific">Tenacibaculum aiptasiae</name>
    <dbReference type="NCBI Taxonomy" id="426481"/>
    <lineage>
        <taxon>Bacteria</taxon>
        <taxon>Pseudomonadati</taxon>
        <taxon>Bacteroidota</taxon>
        <taxon>Flavobacteriia</taxon>
        <taxon>Flavobacteriales</taxon>
        <taxon>Flavobacteriaceae</taxon>
        <taxon>Tenacibaculum</taxon>
    </lineage>
</organism>
<dbReference type="PANTHER" id="PTHR30408:SF12">
    <property type="entry name" value="TYPE I RESTRICTION ENZYME MJAVIII SPECIFICITY SUBUNIT"/>
    <property type="match status" value="1"/>
</dbReference>
<comment type="caution">
    <text evidence="5">The sequence shown here is derived from an EMBL/GenBank/DDBJ whole genome shotgun (WGS) entry which is preliminary data.</text>
</comment>
<keyword evidence="6" id="KW-1185">Reference proteome</keyword>
<dbReference type="EMBL" id="WAAU01000024">
    <property type="protein sequence ID" value="KAB1155300.1"/>
    <property type="molecule type" value="Genomic_DNA"/>
</dbReference>
<evidence type="ECO:0000256" key="1">
    <source>
        <dbReference type="ARBA" id="ARBA00010923"/>
    </source>
</evidence>
<evidence type="ECO:0000256" key="2">
    <source>
        <dbReference type="ARBA" id="ARBA00022747"/>
    </source>
</evidence>
<dbReference type="OrthoDB" id="9816225at2"/>
<dbReference type="GO" id="GO:0003677">
    <property type="term" value="F:DNA binding"/>
    <property type="evidence" value="ECO:0007669"/>
    <property type="project" value="UniProtKB-KW"/>
</dbReference>
<protein>
    <submittedName>
        <fullName evidence="5">Restriction endonuclease subunit S</fullName>
    </submittedName>
</protein>
<dbReference type="Pfam" id="PF01420">
    <property type="entry name" value="Methylase_S"/>
    <property type="match status" value="1"/>
</dbReference>
<dbReference type="SUPFAM" id="SSF116734">
    <property type="entry name" value="DNA methylase specificity domain"/>
    <property type="match status" value="2"/>
</dbReference>
<evidence type="ECO:0000313" key="6">
    <source>
        <dbReference type="Proteomes" id="UP000467305"/>
    </source>
</evidence>
<keyword evidence="5" id="KW-0378">Hydrolase</keyword>
<gene>
    <name evidence="5" type="ORF">F7018_12565</name>
</gene>
<dbReference type="RefSeq" id="WP_150900409.1">
    <property type="nucleotide sequence ID" value="NZ_WAAU01000024.1"/>
</dbReference>
<dbReference type="AlphaFoldDB" id="A0A7J5ACQ5"/>
<feature type="domain" description="Type I restriction modification DNA specificity" evidence="4">
    <location>
        <begin position="23"/>
        <end position="171"/>
    </location>
</feature>
<keyword evidence="5" id="KW-0540">Nuclease</keyword>
<dbReference type="InterPro" id="IPR000055">
    <property type="entry name" value="Restrct_endonuc_typeI_TRD"/>
</dbReference>
<proteinExistence type="inferred from homology"/>
<keyword evidence="5" id="KW-0255">Endonuclease</keyword>
<dbReference type="Gene3D" id="3.90.220.20">
    <property type="entry name" value="DNA methylase specificity domains"/>
    <property type="match status" value="2"/>
</dbReference>
<evidence type="ECO:0000313" key="5">
    <source>
        <dbReference type="EMBL" id="KAB1155300.1"/>
    </source>
</evidence>
<keyword evidence="2" id="KW-0680">Restriction system</keyword>
<dbReference type="InterPro" id="IPR044946">
    <property type="entry name" value="Restrct_endonuc_typeI_TRD_sf"/>
</dbReference>
<name>A0A7J5ACQ5_9FLAO</name>